<dbReference type="InterPro" id="IPR023346">
    <property type="entry name" value="Lysozyme-like_dom_sf"/>
</dbReference>
<keyword evidence="7" id="KW-0808">Transferase</keyword>
<dbReference type="InterPro" id="IPR050396">
    <property type="entry name" value="Glycosyltr_51/Transpeptidase"/>
</dbReference>
<dbReference type="InterPro" id="IPR036950">
    <property type="entry name" value="PBP_transglycosylase"/>
</dbReference>
<dbReference type="InterPro" id="IPR012338">
    <property type="entry name" value="Beta-lactam/transpept-like"/>
</dbReference>
<dbReference type="InterPro" id="IPR009647">
    <property type="entry name" value="PBP_C"/>
</dbReference>
<reference evidence="16" key="1">
    <citation type="submission" date="2017-04" db="EMBL/GenBank/DDBJ databases">
        <title>Function of individual gut microbiota members based on whole genome sequencing of pure cultures obtained from chicken caecum.</title>
        <authorList>
            <person name="Medvecky M."/>
            <person name="Cejkova D."/>
            <person name="Polansky O."/>
            <person name="Karasova D."/>
            <person name="Kubasova T."/>
            <person name="Cizek A."/>
            <person name="Rychlik I."/>
        </authorList>
    </citation>
    <scope>NUCLEOTIDE SEQUENCE [LARGE SCALE GENOMIC DNA]</scope>
    <source>
        <strain evidence="16">An273</strain>
    </source>
</reference>
<dbReference type="Gene3D" id="1.10.3810.10">
    <property type="entry name" value="Biosynthetic peptidoglycan transglycosylase-like"/>
    <property type="match status" value="1"/>
</dbReference>
<evidence type="ECO:0000256" key="1">
    <source>
        <dbReference type="ARBA" id="ARBA00004752"/>
    </source>
</evidence>
<protein>
    <recommendedName>
        <fullName evidence="10">peptidoglycan glycosyltransferase</fullName>
        <ecNumber evidence="10">2.4.99.28</ecNumber>
    </recommendedName>
</protein>
<name>A0A1Y4DBD6_9BACT</name>
<dbReference type="GO" id="GO:0008955">
    <property type="term" value="F:peptidoglycan glycosyltransferase activity"/>
    <property type="evidence" value="ECO:0007669"/>
    <property type="project" value="UniProtKB-EC"/>
</dbReference>
<sequence>MRCIWKVFFLLLLPCLVWGEEAFLSPSKQIYDRYGAPMRGFLSENNTYYLPVPLTEISPWLIAAALAAEDKRFFSHPGVDVKAILRAAWQNATEGEIVSGASTITQQLARALEPRPRTLWGKAKEAYNALLLEREMTKEEILEEYFNLLELGNLTQGAEAASRFYFNVSASELSLSQAAFLAGLIKSPTYYNPLKHFSRAIKRRDWVLKRMLENEFIDEEMYQMAVAEKLELKSASRPFDAPHFTRFLYPLLPPQTQDVYATIDRDLQLYAEELVKNYISQLKEDNVTNAAVVVVENATGGVLAYVGSADFYDQAHNGQVDGARALRQPGSALKPFVYGLTFEQGLLTPASLLDDKDTFFEGGFRPRNYDESYHGFVPVRTALACSYNIPAVRAAEKTGASNILALLRRAGLTSLEKPADFYGLGIALGNGEVRLLDLTNAYAALARGGVYKPLRVGQRPAIYLPGRETRIFDEQTAYLVTDILADNNARAPAFGLNSALSVPFALAAKTGTSKDYKDNFTLAYTPRWTIGVWVGNFDATPMQKVSGVTGAGPIMHDLAVYLQKKYPSEPFETPAGITRALVCTQSGLLAGPACTHTKEEVFSSRHLPAVCSGRHQVAVSALAITSPDKGDVFKMDPSIPRAAQVLRLEAACAEKSCRWTMDGEKLPGISCQTWWPLKPGKHTLKVSCASEEASADFEVLP</sequence>
<dbReference type="OrthoDB" id="9766909at2"/>
<evidence type="ECO:0000259" key="14">
    <source>
        <dbReference type="Pfam" id="PF06832"/>
    </source>
</evidence>
<evidence type="ECO:0000256" key="6">
    <source>
        <dbReference type="ARBA" id="ARBA00022676"/>
    </source>
</evidence>
<keyword evidence="16" id="KW-1185">Reference proteome</keyword>
<dbReference type="Proteomes" id="UP000196368">
    <property type="component" value="Unassembled WGS sequence"/>
</dbReference>
<organism evidence="15 16">
    <name type="scientific">Candidatus Avelusimicrobium gallicola</name>
    <dbReference type="NCBI Taxonomy" id="2562704"/>
    <lineage>
        <taxon>Bacteria</taxon>
        <taxon>Pseudomonadati</taxon>
        <taxon>Elusimicrobiota</taxon>
        <taxon>Elusimicrobia</taxon>
        <taxon>Elusimicrobiales</taxon>
        <taxon>Elusimicrobiaceae</taxon>
        <taxon>Candidatus Avelusimicrobium</taxon>
    </lineage>
</organism>
<dbReference type="GO" id="GO:0006508">
    <property type="term" value="P:proteolysis"/>
    <property type="evidence" value="ECO:0007669"/>
    <property type="project" value="UniProtKB-KW"/>
</dbReference>
<dbReference type="GO" id="GO:0008658">
    <property type="term" value="F:penicillin binding"/>
    <property type="evidence" value="ECO:0007669"/>
    <property type="project" value="InterPro"/>
</dbReference>
<evidence type="ECO:0000256" key="3">
    <source>
        <dbReference type="ARBA" id="ARBA00007739"/>
    </source>
</evidence>
<accession>A0A1Y4DBD6</accession>
<dbReference type="GO" id="GO:0009252">
    <property type="term" value="P:peptidoglycan biosynthetic process"/>
    <property type="evidence" value="ECO:0007669"/>
    <property type="project" value="InterPro"/>
</dbReference>
<evidence type="ECO:0000313" key="15">
    <source>
        <dbReference type="EMBL" id="OUO56467.1"/>
    </source>
</evidence>
<keyword evidence="8" id="KW-0378">Hydrolase</keyword>
<keyword evidence="9" id="KW-0511">Multifunctional enzyme</keyword>
<dbReference type="InterPro" id="IPR011815">
    <property type="entry name" value="PBP_1c"/>
</dbReference>
<evidence type="ECO:0000256" key="7">
    <source>
        <dbReference type="ARBA" id="ARBA00022679"/>
    </source>
</evidence>
<feature type="domain" description="Glycosyl transferase family 51" evidence="13">
    <location>
        <begin position="47"/>
        <end position="211"/>
    </location>
</feature>
<evidence type="ECO:0000259" key="12">
    <source>
        <dbReference type="Pfam" id="PF00905"/>
    </source>
</evidence>
<comment type="caution">
    <text evidence="15">The sequence shown here is derived from an EMBL/GenBank/DDBJ whole genome shotgun (WGS) entry which is preliminary data.</text>
</comment>
<keyword evidence="5" id="KW-0645">Protease</keyword>
<evidence type="ECO:0000313" key="16">
    <source>
        <dbReference type="Proteomes" id="UP000196368"/>
    </source>
</evidence>
<proteinExistence type="inferred from homology"/>
<dbReference type="Pfam" id="PF00912">
    <property type="entry name" value="Transgly"/>
    <property type="match status" value="1"/>
</dbReference>
<dbReference type="InterPro" id="IPR001264">
    <property type="entry name" value="Glyco_trans_51"/>
</dbReference>
<evidence type="ECO:0000256" key="9">
    <source>
        <dbReference type="ARBA" id="ARBA00023268"/>
    </source>
</evidence>
<feature type="domain" description="Penicillin-binding protein transpeptidase" evidence="12">
    <location>
        <begin position="291"/>
        <end position="531"/>
    </location>
</feature>
<dbReference type="AlphaFoldDB" id="A0A1Y4DBD6"/>
<comment type="similarity">
    <text evidence="3">In the N-terminal section; belongs to the glycosyltransferase 51 family.</text>
</comment>
<dbReference type="SUPFAM" id="SSF56601">
    <property type="entry name" value="beta-lactamase/transpeptidase-like"/>
    <property type="match status" value="1"/>
</dbReference>
<keyword evidence="6" id="KW-0328">Glycosyltransferase</keyword>
<evidence type="ECO:0000256" key="4">
    <source>
        <dbReference type="ARBA" id="ARBA00022645"/>
    </source>
</evidence>
<gene>
    <name evidence="15" type="ORF">B5F75_04545</name>
</gene>
<comment type="similarity">
    <text evidence="2">In the C-terminal section; belongs to the transpeptidase family.</text>
</comment>
<evidence type="ECO:0000256" key="11">
    <source>
        <dbReference type="ARBA" id="ARBA00049902"/>
    </source>
</evidence>
<dbReference type="InterPro" id="IPR001460">
    <property type="entry name" value="PCN-bd_Tpept"/>
</dbReference>
<comment type="pathway">
    <text evidence="1">Cell wall biogenesis; peptidoglycan biosynthesis.</text>
</comment>
<dbReference type="Gene3D" id="3.40.710.10">
    <property type="entry name" value="DD-peptidase/beta-lactamase superfamily"/>
    <property type="match status" value="1"/>
</dbReference>
<dbReference type="EC" id="2.4.99.28" evidence="10"/>
<evidence type="ECO:0000256" key="8">
    <source>
        <dbReference type="ARBA" id="ARBA00022801"/>
    </source>
</evidence>
<dbReference type="GO" id="GO:0030288">
    <property type="term" value="C:outer membrane-bounded periplasmic space"/>
    <property type="evidence" value="ECO:0007669"/>
    <property type="project" value="TreeGrafter"/>
</dbReference>
<evidence type="ECO:0000256" key="2">
    <source>
        <dbReference type="ARBA" id="ARBA00007090"/>
    </source>
</evidence>
<comment type="catalytic activity">
    <reaction evidence="11">
        <text>[GlcNAc-(1-&gt;4)-Mur2Ac(oyl-L-Ala-gamma-D-Glu-L-Lys-D-Ala-D-Ala)](n)-di-trans,octa-cis-undecaprenyl diphosphate + beta-D-GlcNAc-(1-&gt;4)-Mur2Ac(oyl-L-Ala-gamma-D-Glu-L-Lys-D-Ala-D-Ala)-di-trans,octa-cis-undecaprenyl diphosphate = [GlcNAc-(1-&gt;4)-Mur2Ac(oyl-L-Ala-gamma-D-Glu-L-Lys-D-Ala-D-Ala)](n+1)-di-trans,octa-cis-undecaprenyl diphosphate + di-trans,octa-cis-undecaprenyl diphosphate + H(+)</text>
        <dbReference type="Rhea" id="RHEA:23708"/>
        <dbReference type="Rhea" id="RHEA-COMP:9602"/>
        <dbReference type="Rhea" id="RHEA-COMP:9603"/>
        <dbReference type="ChEBI" id="CHEBI:15378"/>
        <dbReference type="ChEBI" id="CHEBI:58405"/>
        <dbReference type="ChEBI" id="CHEBI:60033"/>
        <dbReference type="ChEBI" id="CHEBI:78435"/>
        <dbReference type="EC" id="2.4.99.28"/>
    </reaction>
</comment>
<dbReference type="PANTHER" id="PTHR32282:SF15">
    <property type="entry name" value="PENICILLIN-BINDING PROTEIN 1C"/>
    <property type="match status" value="1"/>
</dbReference>
<dbReference type="NCBIfam" id="TIGR02073">
    <property type="entry name" value="PBP_1c"/>
    <property type="match status" value="1"/>
</dbReference>
<dbReference type="GO" id="GO:0004180">
    <property type="term" value="F:carboxypeptidase activity"/>
    <property type="evidence" value="ECO:0007669"/>
    <property type="project" value="UniProtKB-KW"/>
</dbReference>
<evidence type="ECO:0000259" key="13">
    <source>
        <dbReference type="Pfam" id="PF00912"/>
    </source>
</evidence>
<dbReference type="PANTHER" id="PTHR32282">
    <property type="entry name" value="BINDING PROTEIN TRANSPEPTIDASE, PUTATIVE-RELATED"/>
    <property type="match status" value="1"/>
</dbReference>
<feature type="domain" description="Penicillin-binding C-terminal" evidence="14">
    <location>
        <begin position="614"/>
        <end position="686"/>
    </location>
</feature>
<dbReference type="EMBL" id="NFJD01000003">
    <property type="protein sequence ID" value="OUO56467.1"/>
    <property type="molecule type" value="Genomic_DNA"/>
</dbReference>
<evidence type="ECO:0000256" key="10">
    <source>
        <dbReference type="ARBA" id="ARBA00044770"/>
    </source>
</evidence>
<dbReference type="Pfam" id="PF06832">
    <property type="entry name" value="BiPBP_C"/>
    <property type="match status" value="1"/>
</dbReference>
<dbReference type="SUPFAM" id="SSF53955">
    <property type="entry name" value="Lysozyme-like"/>
    <property type="match status" value="1"/>
</dbReference>
<keyword evidence="4" id="KW-0121">Carboxypeptidase</keyword>
<evidence type="ECO:0000256" key="5">
    <source>
        <dbReference type="ARBA" id="ARBA00022670"/>
    </source>
</evidence>
<dbReference type="Pfam" id="PF00905">
    <property type="entry name" value="Transpeptidase"/>
    <property type="match status" value="1"/>
</dbReference>
<dbReference type="RefSeq" id="WP_087288404.1">
    <property type="nucleotide sequence ID" value="NZ_NFJD01000003.1"/>
</dbReference>